<keyword evidence="4" id="KW-0337">GPI-anchor biosynthesis</keyword>
<dbReference type="GO" id="GO:0042765">
    <property type="term" value="C:GPI-anchor transamidase complex"/>
    <property type="evidence" value="ECO:0007669"/>
    <property type="project" value="InterPro"/>
</dbReference>
<accession>A0AAD9UUC9</accession>
<evidence type="ECO:0000256" key="3">
    <source>
        <dbReference type="ARBA" id="ARBA00010026"/>
    </source>
</evidence>
<evidence type="ECO:0000256" key="2">
    <source>
        <dbReference type="ARBA" id="ARBA00004687"/>
    </source>
</evidence>
<gene>
    <name evidence="10" type="ORF">P5673_029463</name>
</gene>
<dbReference type="Pfam" id="PF06728">
    <property type="entry name" value="PIG-U"/>
    <property type="match status" value="1"/>
</dbReference>
<comment type="caution">
    <text evidence="10">The sequence shown here is derived from an EMBL/GenBank/DDBJ whole genome shotgun (WGS) entry which is preliminary data.</text>
</comment>
<evidence type="ECO:0000256" key="7">
    <source>
        <dbReference type="ARBA" id="ARBA00022989"/>
    </source>
</evidence>
<evidence type="ECO:0000256" key="5">
    <source>
        <dbReference type="ARBA" id="ARBA00022692"/>
    </source>
</evidence>
<feature type="transmembrane region" description="Helical" evidence="9">
    <location>
        <begin position="77"/>
        <end position="101"/>
    </location>
</feature>
<dbReference type="PANTHER" id="PTHR13121:SF0">
    <property type="entry name" value="PHOSPHATIDYLINOSITOL GLYCAN ANCHOR BIOSYNTHESIS CLASS U PROTEIN"/>
    <property type="match status" value="1"/>
</dbReference>
<keyword evidence="8 9" id="KW-0472">Membrane</keyword>
<evidence type="ECO:0000256" key="9">
    <source>
        <dbReference type="SAM" id="Phobius"/>
    </source>
</evidence>
<evidence type="ECO:0000256" key="1">
    <source>
        <dbReference type="ARBA" id="ARBA00004477"/>
    </source>
</evidence>
<dbReference type="AlphaFoldDB" id="A0AAD9UUC9"/>
<comment type="similarity">
    <text evidence="3">Belongs to the PIGU family.</text>
</comment>
<evidence type="ECO:0000313" key="11">
    <source>
        <dbReference type="Proteomes" id="UP001249851"/>
    </source>
</evidence>
<proteinExistence type="inferred from homology"/>
<feature type="transmembrane region" description="Helical" evidence="9">
    <location>
        <begin position="272"/>
        <end position="295"/>
    </location>
</feature>
<evidence type="ECO:0000256" key="6">
    <source>
        <dbReference type="ARBA" id="ARBA00022824"/>
    </source>
</evidence>
<sequence>MYFCYLFMVIWNILSFILFLYHFLQQNEQENQLKFYAKSAKSILINQEGLNNIPLLVSSIYLLNPYSIGSCVAQSTVVFTNFAISMTLLSAMKGSILLSMLGVSVGAYHSLYPITLLPPVILILFKVRCIECELNRKAVVFILSNIGSFFMWILFLFVLSYQVFHSWDFLTATHGFILQVSDLTPNMGLFWYFFTEMFEHFRMFFLWVFQLNAFFYCIPLTIKLRDNPTLLACVMCSVMAVMKSYPAFGDAALPFALLALWMHVFPYLRNTFLIACMLLCSSFLAPVFWHLWIYAGSANANFFFATTLAYSTGQILLTSDVLFAFLRREYDLYHGINPPIMQGEPGVVVLR</sequence>
<feature type="transmembrane region" description="Helical" evidence="9">
    <location>
        <begin position="139"/>
        <end position="164"/>
    </location>
</feature>
<evidence type="ECO:0000256" key="4">
    <source>
        <dbReference type="ARBA" id="ARBA00022502"/>
    </source>
</evidence>
<keyword evidence="6" id="KW-0256">Endoplasmic reticulum</keyword>
<protein>
    <submittedName>
        <fullName evidence="10">Phosphatidylinositol glycan anchor biosynthesis class U protein</fullName>
    </submittedName>
</protein>
<organism evidence="10 11">
    <name type="scientific">Acropora cervicornis</name>
    <name type="common">Staghorn coral</name>
    <dbReference type="NCBI Taxonomy" id="6130"/>
    <lineage>
        <taxon>Eukaryota</taxon>
        <taxon>Metazoa</taxon>
        <taxon>Cnidaria</taxon>
        <taxon>Anthozoa</taxon>
        <taxon>Hexacorallia</taxon>
        <taxon>Scleractinia</taxon>
        <taxon>Astrocoeniina</taxon>
        <taxon>Acroporidae</taxon>
        <taxon>Acropora</taxon>
    </lineage>
</organism>
<dbReference type="EMBL" id="JARQWQ010000117">
    <property type="protein sequence ID" value="KAK2550007.1"/>
    <property type="molecule type" value="Genomic_DNA"/>
</dbReference>
<dbReference type="GO" id="GO:0016255">
    <property type="term" value="P:attachment of GPI anchor to protein"/>
    <property type="evidence" value="ECO:0007669"/>
    <property type="project" value="InterPro"/>
</dbReference>
<feature type="transmembrane region" description="Helical" evidence="9">
    <location>
        <begin position="201"/>
        <end position="222"/>
    </location>
</feature>
<comment type="subcellular location">
    <subcellularLocation>
        <location evidence="1">Endoplasmic reticulum membrane</location>
        <topology evidence="1">Multi-pass membrane protein</topology>
    </subcellularLocation>
</comment>
<name>A0AAD9UUC9_ACRCE</name>
<evidence type="ECO:0000313" key="10">
    <source>
        <dbReference type="EMBL" id="KAK2550007.1"/>
    </source>
</evidence>
<dbReference type="PANTHER" id="PTHR13121">
    <property type="entry name" value="GPI TRANSAMIDASE COMPONENT PIG-U"/>
    <property type="match status" value="1"/>
</dbReference>
<feature type="transmembrane region" description="Helical" evidence="9">
    <location>
        <begin position="176"/>
        <end position="194"/>
    </location>
</feature>
<feature type="transmembrane region" description="Helical" evidence="9">
    <location>
        <begin position="301"/>
        <end position="326"/>
    </location>
</feature>
<dbReference type="Proteomes" id="UP001249851">
    <property type="component" value="Unassembled WGS sequence"/>
</dbReference>
<dbReference type="GO" id="GO:0006506">
    <property type="term" value="P:GPI anchor biosynthetic process"/>
    <property type="evidence" value="ECO:0007669"/>
    <property type="project" value="UniProtKB-KW"/>
</dbReference>
<feature type="transmembrane region" description="Helical" evidence="9">
    <location>
        <begin position="245"/>
        <end position="265"/>
    </location>
</feature>
<keyword evidence="7 9" id="KW-1133">Transmembrane helix</keyword>
<dbReference type="InterPro" id="IPR009600">
    <property type="entry name" value="PIG-U"/>
</dbReference>
<evidence type="ECO:0000256" key="8">
    <source>
        <dbReference type="ARBA" id="ARBA00023136"/>
    </source>
</evidence>
<feature type="transmembrane region" description="Helical" evidence="9">
    <location>
        <begin position="107"/>
        <end position="127"/>
    </location>
</feature>
<comment type="pathway">
    <text evidence="2">Glycolipid biosynthesis; glycosylphosphatidylinositol-anchor biosynthesis.</text>
</comment>
<reference evidence="10" key="1">
    <citation type="journal article" date="2023" name="G3 (Bethesda)">
        <title>Whole genome assembly and annotation of the endangered Caribbean coral Acropora cervicornis.</title>
        <authorList>
            <person name="Selwyn J.D."/>
            <person name="Vollmer S.V."/>
        </authorList>
    </citation>
    <scope>NUCLEOTIDE SEQUENCE</scope>
    <source>
        <strain evidence="10">K2</strain>
    </source>
</reference>
<keyword evidence="5 9" id="KW-0812">Transmembrane</keyword>
<reference evidence="10" key="2">
    <citation type="journal article" date="2023" name="Science">
        <title>Genomic signatures of disease resistance in endangered staghorn corals.</title>
        <authorList>
            <person name="Vollmer S.V."/>
            <person name="Selwyn J.D."/>
            <person name="Despard B.A."/>
            <person name="Roesel C.L."/>
        </authorList>
    </citation>
    <scope>NUCLEOTIDE SEQUENCE</scope>
    <source>
        <strain evidence="10">K2</strain>
    </source>
</reference>
<feature type="transmembrane region" description="Helical" evidence="9">
    <location>
        <begin position="6"/>
        <end position="24"/>
    </location>
</feature>
<keyword evidence="11" id="KW-1185">Reference proteome</keyword>